<dbReference type="Proteomes" id="UP000316270">
    <property type="component" value="Chromosome 2"/>
</dbReference>
<protein>
    <submittedName>
        <fullName evidence="1">Uncharacterized protein</fullName>
    </submittedName>
</protein>
<sequence length="207" mass="23832">MSKRKIYCLHGDLSCSHDECDPLTVRKAQIAQQFIDHEAKKAQEAFDKTAKSFLHLPLELQEPIIEQAFDVESDRLKKLEKKLKNRRRTAAPSRIDAWTGPIKSGVLSPAELEAESLECERKIEALVGALRQVHPKVRAIIEDRDFESKWKKAAEQRMLVLELDDINKCKDVFEKKHGRVGRRLNLDIMERLGRAGLKIHLFSRRTG</sequence>
<reference evidence="1 2" key="1">
    <citation type="submission" date="2019-07" db="EMBL/GenBank/DDBJ databases">
        <title>Finished genome of Venturia effusa.</title>
        <authorList>
            <person name="Young C.A."/>
            <person name="Cox M.P."/>
            <person name="Ganley A.R.D."/>
            <person name="David W.J."/>
        </authorList>
    </citation>
    <scope>NUCLEOTIDE SEQUENCE [LARGE SCALE GENOMIC DNA]</scope>
    <source>
        <strain evidence="2">albino</strain>
    </source>
</reference>
<accession>A0A517L0C7</accession>
<proteinExistence type="predicted"/>
<keyword evidence="2" id="KW-1185">Reference proteome</keyword>
<dbReference type="AlphaFoldDB" id="A0A517L0C7"/>
<gene>
    <name evidence="1" type="ORF">FKW77_010030</name>
</gene>
<name>A0A517L0C7_9PEZI</name>
<evidence type="ECO:0000313" key="2">
    <source>
        <dbReference type="Proteomes" id="UP000316270"/>
    </source>
</evidence>
<evidence type="ECO:0000313" key="1">
    <source>
        <dbReference type="EMBL" id="QDS69079.1"/>
    </source>
</evidence>
<dbReference type="EMBL" id="CP042186">
    <property type="protein sequence ID" value="QDS69079.1"/>
    <property type="molecule type" value="Genomic_DNA"/>
</dbReference>
<organism evidence="1 2">
    <name type="scientific">Venturia effusa</name>
    <dbReference type="NCBI Taxonomy" id="50376"/>
    <lineage>
        <taxon>Eukaryota</taxon>
        <taxon>Fungi</taxon>
        <taxon>Dikarya</taxon>
        <taxon>Ascomycota</taxon>
        <taxon>Pezizomycotina</taxon>
        <taxon>Dothideomycetes</taxon>
        <taxon>Pleosporomycetidae</taxon>
        <taxon>Venturiales</taxon>
        <taxon>Venturiaceae</taxon>
        <taxon>Venturia</taxon>
    </lineage>
</organism>